<dbReference type="AlphaFoldDB" id="A0A7S0RJH0"/>
<comment type="cofactor">
    <cofactor evidence="1 10">
        <name>Mg(2+)</name>
        <dbReference type="ChEBI" id="CHEBI:18420"/>
    </cofactor>
</comment>
<dbReference type="GO" id="GO:0005743">
    <property type="term" value="C:mitochondrial inner membrane"/>
    <property type="evidence" value="ECO:0007669"/>
    <property type="project" value="TreeGrafter"/>
</dbReference>
<dbReference type="InterPro" id="IPR040255">
    <property type="entry name" value="Non-specific_endonuclease"/>
</dbReference>
<evidence type="ECO:0000256" key="9">
    <source>
        <dbReference type="PIRSR" id="PIRSR640255-2"/>
    </source>
</evidence>
<protein>
    <recommendedName>
        <fullName evidence="10">Endonuclease</fullName>
        <ecNumber evidence="10">3.1.30.-</ecNumber>
    </recommendedName>
</protein>
<dbReference type="PANTHER" id="PTHR13966:SF5">
    <property type="entry name" value="ENDONUCLEASE G, MITOCHONDRIAL"/>
    <property type="match status" value="1"/>
</dbReference>
<dbReference type="InterPro" id="IPR044925">
    <property type="entry name" value="His-Me_finger_sf"/>
</dbReference>
<dbReference type="GO" id="GO:0000014">
    <property type="term" value="F:single-stranded DNA endodeoxyribonuclease activity"/>
    <property type="evidence" value="ECO:0007669"/>
    <property type="project" value="TreeGrafter"/>
</dbReference>
<evidence type="ECO:0000259" key="12">
    <source>
        <dbReference type="SMART" id="SM00892"/>
    </source>
</evidence>
<feature type="binding site" evidence="9">
    <location>
        <position position="155"/>
    </location>
    <ligand>
        <name>Mg(2+)</name>
        <dbReference type="ChEBI" id="CHEBI:18420"/>
        <note>catalytic</note>
    </ligand>
</feature>
<evidence type="ECO:0000256" key="7">
    <source>
        <dbReference type="ARBA" id="ARBA00022842"/>
    </source>
</evidence>
<evidence type="ECO:0000256" key="1">
    <source>
        <dbReference type="ARBA" id="ARBA00001946"/>
    </source>
</evidence>
<evidence type="ECO:0000256" key="5">
    <source>
        <dbReference type="ARBA" id="ARBA00022759"/>
    </source>
</evidence>
<dbReference type="PROSITE" id="PS01070">
    <property type="entry name" value="NUCLEASE_NON_SPEC"/>
    <property type="match status" value="1"/>
</dbReference>
<dbReference type="GO" id="GO:0004521">
    <property type="term" value="F:RNA endonuclease activity"/>
    <property type="evidence" value="ECO:0007669"/>
    <property type="project" value="TreeGrafter"/>
</dbReference>
<sequence>MKVPFLFGATGAAVGLSVGFYVGNRSASKARVTHPTSSGQPEEHPAFKYGLPVGQNLRIYKQFVSSFDSRTRNPQWVLERVNRDTAFGEGNRADSKFIEDNAIPARLRNRLDDFKHSGYDRGHLAPAANHRGSQEALDETFTLSNISPQVGNGFNRAYWARVEKFVRDLTKECSDVYVVTGPLYLPTRTESGWSLVHPMIGKPPSMVAVPTHFYKVILAEYTSLTGKTQQAVGAFVMPNMDIDPQIPLSSWIVPLEDLEAAAGMQFFAPYLTPDRRSKLAMKESNLFAQLGRESRPSHILTSGTSSNVTKGRTGAVPMAIHKATLSPSSEVEHLCERTRCELVNDNWLKFNNTKAALSTESDMDTHKKR</sequence>
<dbReference type="Gene3D" id="3.40.570.10">
    <property type="entry name" value="Extracellular Endonuclease, subunit A"/>
    <property type="match status" value="1"/>
</dbReference>
<dbReference type="SUPFAM" id="SSF54060">
    <property type="entry name" value="His-Me finger endonucleases"/>
    <property type="match status" value="1"/>
</dbReference>
<dbReference type="PANTHER" id="PTHR13966">
    <property type="entry name" value="ENDONUCLEASE RELATED"/>
    <property type="match status" value="1"/>
</dbReference>
<feature type="domain" description="DNA/RNA non-specific endonuclease/pyrophosphatase/phosphodiesterase" evidence="12">
    <location>
        <begin position="59"/>
        <end position="271"/>
    </location>
</feature>
<dbReference type="EMBL" id="HBFA01028680">
    <property type="protein sequence ID" value="CAD8679353.1"/>
    <property type="molecule type" value="Transcribed_RNA"/>
</dbReference>
<dbReference type="InterPro" id="IPR001604">
    <property type="entry name" value="Endo_G_ENPP1-like_dom"/>
</dbReference>
<evidence type="ECO:0000256" key="8">
    <source>
        <dbReference type="PIRSR" id="PIRSR640255-1"/>
    </source>
</evidence>
<keyword evidence="6 10" id="KW-0378">Hydrolase</keyword>
<reference evidence="13" key="1">
    <citation type="submission" date="2021-01" db="EMBL/GenBank/DDBJ databases">
        <authorList>
            <person name="Corre E."/>
            <person name="Pelletier E."/>
            <person name="Niang G."/>
            <person name="Scheremetjew M."/>
            <person name="Finn R."/>
            <person name="Kale V."/>
            <person name="Holt S."/>
            <person name="Cochrane G."/>
            <person name="Meng A."/>
            <person name="Brown T."/>
            <person name="Cohen L."/>
        </authorList>
    </citation>
    <scope>NUCLEOTIDE SEQUENCE</scope>
    <source>
        <strain evidence="13">CCMP722</strain>
    </source>
</reference>
<keyword evidence="7" id="KW-0460">Magnesium</keyword>
<dbReference type="CDD" id="cd00091">
    <property type="entry name" value="NUC"/>
    <property type="match status" value="1"/>
</dbReference>
<evidence type="ECO:0000313" key="13">
    <source>
        <dbReference type="EMBL" id="CAD8679353.1"/>
    </source>
</evidence>
<gene>
    <name evidence="13" type="ORF">POBO1169_LOCUS14516</name>
</gene>
<feature type="domain" description="ENPP1-3/EXOG-like endonuclease/phosphodiesterase" evidence="11">
    <location>
        <begin position="60"/>
        <end position="273"/>
    </location>
</feature>
<evidence type="ECO:0000256" key="4">
    <source>
        <dbReference type="ARBA" id="ARBA00022723"/>
    </source>
</evidence>
<dbReference type="GO" id="GO:0046872">
    <property type="term" value="F:metal ion binding"/>
    <property type="evidence" value="ECO:0007669"/>
    <property type="project" value="UniProtKB-KW"/>
</dbReference>
<evidence type="ECO:0000259" key="11">
    <source>
        <dbReference type="SMART" id="SM00477"/>
    </source>
</evidence>
<dbReference type="GO" id="GO:0003676">
    <property type="term" value="F:nucleic acid binding"/>
    <property type="evidence" value="ECO:0007669"/>
    <property type="project" value="InterPro"/>
</dbReference>
<comment type="similarity">
    <text evidence="2 10">Belongs to the DNA/RNA non-specific endonuclease family.</text>
</comment>
<dbReference type="Pfam" id="PF01223">
    <property type="entry name" value="Endonuclease_NS"/>
    <property type="match status" value="1"/>
</dbReference>
<evidence type="ECO:0000256" key="10">
    <source>
        <dbReference type="RuleBase" id="RU366055"/>
    </source>
</evidence>
<keyword evidence="5 10" id="KW-0255">Endonuclease</keyword>
<dbReference type="GO" id="GO:0005634">
    <property type="term" value="C:nucleus"/>
    <property type="evidence" value="ECO:0007669"/>
    <property type="project" value="TreeGrafter"/>
</dbReference>
<evidence type="ECO:0000256" key="2">
    <source>
        <dbReference type="ARBA" id="ARBA00010052"/>
    </source>
</evidence>
<evidence type="ECO:0000256" key="3">
    <source>
        <dbReference type="ARBA" id="ARBA00022722"/>
    </source>
</evidence>
<keyword evidence="4 9" id="KW-0479">Metal-binding</keyword>
<dbReference type="InterPro" id="IPR018524">
    <property type="entry name" value="DNA/RNA_endonuclease_AS"/>
</dbReference>
<dbReference type="InterPro" id="IPR044929">
    <property type="entry name" value="DNA/RNA_non-sp_Endonuclease_sf"/>
</dbReference>
<dbReference type="SMART" id="SM00892">
    <property type="entry name" value="Endonuclease_NS"/>
    <property type="match status" value="1"/>
</dbReference>
<accession>A0A7S0RJH0</accession>
<name>A0A7S0RJH0_9CHLO</name>
<keyword evidence="3 10" id="KW-0540">Nuclease</keyword>
<dbReference type="SMART" id="SM00477">
    <property type="entry name" value="NUC"/>
    <property type="match status" value="1"/>
</dbReference>
<organism evidence="13">
    <name type="scientific">Pyramimonas obovata</name>
    <dbReference type="NCBI Taxonomy" id="1411642"/>
    <lineage>
        <taxon>Eukaryota</taxon>
        <taxon>Viridiplantae</taxon>
        <taxon>Chlorophyta</taxon>
        <taxon>Pyramimonadophyceae</taxon>
        <taxon>Pyramimonadales</taxon>
        <taxon>Pyramimonadaceae</taxon>
        <taxon>Pyramimonas</taxon>
        <taxon>Pyramimonas incertae sedis</taxon>
    </lineage>
</organism>
<evidence type="ECO:0000256" key="6">
    <source>
        <dbReference type="ARBA" id="ARBA00022801"/>
    </source>
</evidence>
<dbReference type="EC" id="3.1.30.-" evidence="10"/>
<proteinExistence type="inferred from homology"/>
<dbReference type="InterPro" id="IPR020821">
    <property type="entry name" value="ENPP1-3/EXOG-like_nuc-like"/>
</dbReference>
<feature type="active site" description="Proton acceptor" evidence="8">
    <location>
        <position position="123"/>
    </location>
</feature>